<evidence type="ECO:0000313" key="7">
    <source>
        <dbReference type="RefSeq" id="XP_033582851.1"/>
    </source>
</evidence>
<dbReference type="Pfam" id="PF00400">
    <property type="entry name" value="WD40"/>
    <property type="match status" value="4"/>
</dbReference>
<dbReference type="PROSITE" id="PS50082">
    <property type="entry name" value="WD_REPEATS_2"/>
    <property type="match status" value="3"/>
</dbReference>
<evidence type="ECO:0000313" key="6">
    <source>
        <dbReference type="Proteomes" id="UP000504636"/>
    </source>
</evidence>
<evidence type="ECO:0000256" key="3">
    <source>
        <dbReference type="PROSITE-ProRule" id="PRU00221"/>
    </source>
</evidence>
<keyword evidence="6" id="KW-1185">Reference proteome</keyword>
<keyword evidence="1 3" id="KW-0853">WD repeat</keyword>
<feature type="repeat" description="WD" evidence="3">
    <location>
        <begin position="165"/>
        <end position="199"/>
    </location>
</feature>
<dbReference type="InterPro" id="IPR036322">
    <property type="entry name" value="WD40_repeat_dom_sf"/>
</dbReference>
<feature type="region of interest" description="Disordered" evidence="4">
    <location>
        <begin position="344"/>
        <end position="366"/>
    </location>
</feature>
<dbReference type="InterPro" id="IPR001680">
    <property type="entry name" value="WD40_rpt"/>
</dbReference>
<dbReference type="SMART" id="SM00320">
    <property type="entry name" value="WD40"/>
    <property type="match status" value="5"/>
</dbReference>
<keyword evidence="2" id="KW-0677">Repeat</keyword>
<dbReference type="PANTHER" id="PTHR15574:SF40">
    <property type="entry name" value="WD AND TETRATRICOPEPTIDE REPEATS PROTEIN 1"/>
    <property type="match status" value="1"/>
</dbReference>
<evidence type="ECO:0000256" key="1">
    <source>
        <dbReference type="ARBA" id="ARBA00022574"/>
    </source>
</evidence>
<feature type="compositionally biased region" description="Acidic residues" evidence="4">
    <location>
        <begin position="739"/>
        <end position="770"/>
    </location>
</feature>
<dbReference type="RefSeq" id="XP_033582851.1">
    <property type="nucleotide sequence ID" value="XM_033723267.1"/>
</dbReference>
<dbReference type="GO" id="GO:0045717">
    <property type="term" value="P:negative regulation of fatty acid biosynthetic process"/>
    <property type="evidence" value="ECO:0007669"/>
    <property type="project" value="TreeGrafter"/>
</dbReference>
<dbReference type="Gene3D" id="2.130.10.10">
    <property type="entry name" value="YVTN repeat-like/Quinoprotein amine dehydrogenase"/>
    <property type="match status" value="3"/>
</dbReference>
<name>A0A6A6Z6J7_9PEZI</name>
<dbReference type="PANTHER" id="PTHR15574">
    <property type="entry name" value="WD REPEAT DOMAIN-CONTAINING FAMILY"/>
    <property type="match status" value="1"/>
</dbReference>
<reference evidence="7" key="2">
    <citation type="submission" date="2020-04" db="EMBL/GenBank/DDBJ databases">
        <authorList>
            <consortium name="NCBI Genome Project"/>
        </authorList>
    </citation>
    <scope>NUCLEOTIDE SEQUENCE</scope>
    <source>
        <strain evidence="7">CBS 304.34</strain>
    </source>
</reference>
<evidence type="ECO:0000256" key="4">
    <source>
        <dbReference type="SAM" id="MobiDB-lite"/>
    </source>
</evidence>
<dbReference type="Proteomes" id="UP000504636">
    <property type="component" value="Unplaced"/>
</dbReference>
<dbReference type="PROSITE" id="PS50294">
    <property type="entry name" value="WD_REPEATS_REGION"/>
    <property type="match status" value="2"/>
</dbReference>
<accession>A0A6A6Z6J7</accession>
<evidence type="ECO:0000313" key="5">
    <source>
        <dbReference type="EMBL" id="KAF2815887.1"/>
    </source>
</evidence>
<dbReference type="GO" id="GO:0080008">
    <property type="term" value="C:Cul4-RING E3 ubiquitin ligase complex"/>
    <property type="evidence" value="ECO:0007669"/>
    <property type="project" value="TreeGrafter"/>
</dbReference>
<reference evidence="7" key="3">
    <citation type="submission" date="2025-04" db="UniProtKB">
        <authorList>
            <consortium name="RefSeq"/>
        </authorList>
    </citation>
    <scope>IDENTIFICATION</scope>
    <source>
        <strain evidence="7">CBS 304.34</strain>
    </source>
</reference>
<dbReference type="InterPro" id="IPR045151">
    <property type="entry name" value="DCAF8"/>
</dbReference>
<reference evidence="5 7" key="1">
    <citation type="journal article" date="2020" name="Stud. Mycol.">
        <title>101 Dothideomycetes genomes: a test case for predicting lifestyles and emergence of pathogens.</title>
        <authorList>
            <person name="Haridas S."/>
            <person name="Albert R."/>
            <person name="Binder M."/>
            <person name="Bloem J."/>
            <person name="Labutti K."/>
            <person name="Salamov A."/>
            <person name="Andreopoulos B."/>
            <person name="Baker S."/>
            <person name="Barry K."/>
            <person name="Bills G."/>
            <person name="Bluhm B."/>
            <person name="Cannon C."/>
            <person name="Castanera R."/>
            <person name="Culley D."/>
            <person name="Daum C."/>
            <person name="Ezra D."/>
            <person name="Gonzalez J."/>
            <person name="Henrissat B."/>
            <person name="Kuo A."/>
            <person name="Liang C."/>
            <person name="Lipzen A."/>
            <person name="Lutzoni F."/>
            <person name="Magnuson J."/>
            <person name="Mondo S."/>
            <person name="Nolan M."/>
            <person name="Ohm R."/>
            <person name="Pangilinan J."/>
            <person name="Park H.-J."/>
            <person name="Ramirez L."/>
            <person name="Alfaro M."/>
            <person name="Sun H."/>
            <person name="Tritt A."/>
            <person name="Yoshinaga Y."/>
            <person name="Zwiers L.-H."/>
            <person name="Turgeon B."/>
            <person name="Goodwin S."/>
            <person name="Spatafora J."/>
            <person name="Crous P."/>
            <person name="Grigoriev I."/>
        </authorList>
    </citation>
    <scope>NUCLEOTIDE SEQUENCE</scope>
    <source>
        <strain evidence="5 7">CBS 304.34</strain>
    </source>
</reference>
<dbReference type="GeneID" id="54464160"/>
<feature type="compositionally biased region" description="Basic and acidic residues" evidence="4">
    <location>
        <begin position="344"/>
        <end position="353"/>
    </location>
</feature>
<evidence type="ECO:0000256" key="2">
    <source>
        <dbReference type="ARBA" id="ARBA00022737"/>
    </source>
</evidence>
<dbReference type="GO" id="GO:0005737">
    <property type="term" value="C:cytoplasm"/>
    <property type="evidence" value="ECO:0007669"/>
    <property type="project" value="TreeGrafter"/>
</dbReference>
<proteinExistence type="predicted"/>
<dbReference type="EMBL" id="MU003693">
    <property type="protein sequence ID" value="KAF2815887.1"/>
    <property type="molecule type" value="Genomic_DNA"/>
</dbReference>
<dbReference type="AlphaFoldDB" id="A0A6A6Z6J7"/>
<protein>
    <submittedName>
        <fullName evidence="5 7">WD40 repeat-like protein</fullName>
    </submittedName>
</protein>
<dbReference type="SUPFAM" id="SSF50978">
    <property type="entry name" value="WD40 repeat-like"/>
    <property type="match status" value="1"/>
</dbReference>
<feature type="repeat" description="WD" evidence="3">
    <location>
        <begin position="93"/>
        <end position="136"/>
    </location>
</feature>
<dbReference type="InterPro" id="IPR015943">
    <property type="entry name" value="WD40/YVTN_repeat-like_dom_sf"/>
</dbReference>
<feature type="region of interest" description="Disordered" evidence="4">
    <location>
        <begin position="901"/>
        <end position="942"/>
    </location>
</feature>
<sequence>MASPGLVDRLLRRELGDDRFSRYSSVESLYGDRKWIRDLDIVNRLRGHTGCVNALSWSRSGELLASGSDDTNVILHRYAPTGSLQFEEVGSISTGHTQNIFSVKFMPHSNDRTIITAARDSEVRIFDVEYSGRTRAAVSSSSQQPVGFGSWSMTAGDDDTNVKVFRSHSESVKRIVTEDSPFYFLTCSEDGDVRQWDIRLPSRAYPRASSSESAPQALISYKRQGIQLNTISCSPSQPQYIALGGDHLHCFLHDRRFLGRDILAERGTPGSASGVRGRLDEEVSKATKCVVRFAPGGRSRMRRSDNRQITACKISDAYPNELIVSWSGNSIYSFDIIRDAPLHDQHRSRESKQGKRKRQQVDSYDSYDSLEQATARLRTESTFSGSDEDLTLRIQNGSQREDVPMDADGDIDVVKNQRAHQIATELVNIRNEMFLLEDPSSTIDLASREHLFSSILQSCARIVPIVDASISSWQHPDAPTTSQFAQRDRQAAARRFLQATGLLARVLGGKLTIIGEPEEDDRNACTIQRYFTTIGPTATEQDSSLLHHERFAIPARAQFCYDFLKAICLWLDSGLGALLRGFSTTAGRGKRFPVGPNASMTAVETVLIPYLESLASDKSIKDVDASRFQVQESLVLFATEKDAVIAFSKAVMIPFADLVTDETGFSSQSGDNETQARHTALQFWAFKVGRGVLMNAARLEPEAPFLDYQFIKKAFGGTGSPSAQIIGAEREFLSRHEEVDDTTPSDDDYEDTDHDSSYEDYEEEGSEEGDASIYEQNRVRGLLHHDVPCHTQNRTYTGHLNIKTIKDVNFFGRNDEYVVSGSDCGHVFIWDKKSTRIVNILEADRDVANVPAGVIYISSKPEYLQAAGHPYEPMLAISGIDSTIKIFSADARDRQNARDGVAISHPAPTPTLRFGRAPPAPNVAPRSPDSDDEEEEIAENGLNSRRRLHEEYLITAKNAQEASSAAAHEPRITIVNIFNHAVGSFGRTSSEKAGRRGGGKLRNAVKLVTNGDYCNERLGHKVVQIAVVVVIML</sequence>
<dbReference type="OrthoDB" id="4869960at2759"/>
<feature type="region of interest" description="Disordered" evidence="4">
    <location>
        <begin position="735"/>
        <end position="771"/>
    </location>
</feature>
<organism evidence="5">
    <name type="scientific">Mytilinidion resinicola</name>
    <dbReference type="NCBI Taxonomy" id="574789"/>
    <lineage>
        <taxon>Eukaryota</taxon>
        <taxon>Fungi</taxon>
        <taxon>Dikarya</taxon>
        <taxon>Ascomycota</taxon>
        <taxon>Pezizomycotina</taxon>
        <taxon>Dothideomycetes</taxon>
        <taxon>Pleosporomycetidae</taxon>
        <taxon>Mytilinidiales</taxon>
        <taxon>Mytilinidiaceae</taxon>
        <taxon>Mytilinidion</taxon>
    </lineage>
</organism>
<feature type="repeat" description="WD" evidence="3">
    <location>
        <begin position="45"/>
        <end position="75"/>
    </location>
</feature>
<gene>
    <name evidence="5 7" type="ORF">BDZ99DRAFT_493836</name>
</gene>